<feature type="domain" description="ZP" evidence="9">
    <location>
        <begin position="82"/>
        <end position="357"/>
    </location>
</feature>
<gene>
    <name evidence="10" type="ORF">CHIRRI_LOCUS2927</name>
</gene>
<evidence type="ECO:0000256" key="6">
    <source>
        <dbReference type="ARBA" id="ARBA00022989"/>
    </source>
</evidence>
<sequence>MRKESLCIKMGYDSLDLVDSIREVGEHNIRMLSTSCNMALLKKLLQIFINLITITTLTHSAQLPPVKRQATLLVKEPTVQIQCLQGSILITIKNAPSSYDGFFSGRIYPKGLAKNSTCLTEYRDYQGPLKYKLPLRSCNTMPIETDDGSIEFFNTIVLQPHLKLMTDLGRGYHIRCRYKNREAAIKSTGSFGVSKDDVDVQRPQAYTSDEKKDRREHGRVLIHGSDSSNEIPMPACHMKIYTGNKLAESVQIGDQLKLIVNIDKQDQYGLHVTDCSVRDGLGWGEQRLIDATGCPLDQEIVGPFDYDSDRTKATVSFPAHKFPYTTSVYYQCNVRLCSLHEENCHKTPSCNGTRRTKRATDEDDDGLPATIEVFSGLYVNENAEVIDDGYDSVLKEKNPDDAICVSQRSFAIAVSITGLCLMLAVVLAVLCILARRRDKNVSSNSGSSIYSGPYTNTAYSHTS</sequence>
<dbReference type="SMART" id="SM00241">
    <property type="entry name" value="ZP"/>
    <property type="match status" value="1"/>
</dbReference>
<evidence type="ECO:0000256" key="8">
    <source>
        <dbReference type="SAM" id="Phobius"/>
    </source>
</evidence>
<name>A0A9N9RKN1_9DIPT</name>
<evidence type="ECO:0000259" key="9">
    <source>
        <dbReference type="PROSITE" id="PS51034"/>
    </source>
</evidence>
<dbReference type="Proteomes" id="UP001153620">
    <property type="component" value="Chromosome 1"/>
</dbReference>
<accession>A0A9N9RKN1</accession>
<dbReference type="InterPro" id="IPR001507">
    <property type="entry name" value="ZP_dom"/>
</dbReference>
<dbReference type="Pfam" id="PF25057">
    <property type="entry name" value="CUT_N"/>
    <property type="match status" value="1"/>
</dbReference>
<proteinExistence type="predicted"/>
<evidence type="ECO:0000256" key="5">
    <source>
        <dbReference type="ARBA" id="ARBA00022729"/>
    </source>
</evidence>
<keyword evidence="11" id="KW-1185">Reference proteome</keyword>
<evidence type="ECO:0000313" key="10">
    <source>
        <dbReference type="EMBL" id="CAG9799970.1"/>
    </source>
</evidence>
<evidence type="ECO:0000256" key="7">
    <source>
        <dbReference type="ARBA" id="ARBA00023136"/>
    </source>
</evidence>
<dbReference type="GO" id="GO:0042302">
    <property type="term" value="F:structural constituent of cuticle"/>
    <property type="evidence" value="ECO:0007669"/>
    <property type="project" value="UniProtKB-KW"/>
</dbReference>
<dbReference type="PROSITE" id="PS51034">
    <property type="entry name" value="ZP_2"/>
    <property type="match status" value="1"/>
</dbReference>
<dbReference type="GO" id="GO:0005886">
    <property type="term" value="C:plasma membrane"/>
    <property type="evidence" value="ECO:0007669"/>
    <property type="project" value="UniProtKB-SubCell"/>
</dbReference>
<keyword evidence="6 8" id="KW-1133">Transmembrane helix</keyword>
<dbReference type="PANTHER" id="PTHR22907:SF54">
    <property type="entry name" value="GH04558P"/>
    <property type="match status" value="1"/>
</dbReference>
<evidence type="ECO:0000256" key="3">
    <source>
        <dbReference type="ARBA" id="ARBA00022475"/>
    </source>
</evidence>
<dbReference type="Gene3D" id="2.60.40.4100">
    <property type="entry name" value="Zona pellucida, ZP-C domain"/>
    <property type="match status" value="1"/>
</dbReference>
<dbReference type="PANTHER" id="PTHR22907">
    <property type="entry name" value="GH04558P"/>
    <property type="match status" value="1"/>
</dbReference>
<evidence type="ECO:0000313" key="11">
    <source>
        <dbReference type="Proteomes" id="UP001153620"/>
    </source>
</evidence>
<dbReference type="InterPro" id="IPR051962">
    <property type="entry name" value="Cuticlin"/>
</dbReference>
<keyword evidence="4 8" id="KW-0812">Transmembrane</keyword>
<dbReference type="InterPro" id="IPR057475">
    <property type="entry name" value="CUT_C"/>
</dbReference>
<dbReference type="EMBL" id="OU895877">
    <property type="protein sequence ID" value="CAG9799970.1"/>
    <property type="molecule type" value="Genomic_DNA"/>
</dbReference>
<reference evidence="10" key="1">
    <citation type="submission" date="2022-01" db="EMBL/GenBank/DDBJ databases">
        <authorList>
            <person name="King R."/>
        </authorList>
    </citation>
    <scope>NUCLEOTIDE SEQUENCE</scope>
</reference>
<dbReference type="Pfam" id="PF25301">
    <property type="entry name" value="CUT_C"/>
    <property type="match status" value="1"/>
</dbReference>
<organism evidence="10 11">
    <name type="scientific">Chironomus riparius</name>
    <dbReference type="NCBI Taxonomy" id="315576"/>
    <lineage>
        <taxon>Eukaryota</taxon>
        <taxon>Metazoa</taxon>
        <taxon>Ecdysozoa</taxon>
        <taxon>Arthropoda</taxon>
        <taxon>Hexapoda</taxon>
        <taxon>Insecta</taxon>
        <taxon>Pterygota</taxon>
        <taxon>Neoptera</taxon>
        <taxon>Endopterygota</taxon>
        <taxon>Diptera</taxon>
        <taxon>Nematocera</taxon>
        <taxon>Chironomoidea</taxon>
        <taxon>Chironomidae</taxon>
        <taxon>Chironominae</taxon>
        <taxon>Chironomus</taxon>
    </lineage>
</organism>
<evidence type="ECO:0000256" key="2">
    <source>
        <dbReference type="ARBA" id="ARBA00022460"/>
    </source>
</evidence>
<protein>
    <recommendedName>
        <fullName evidence="9">ZP domain-containing protein</fullName>
    </recommendedName>
</protein>
<keyword evidence="5" id="KW-0732">Signal</keyword>
<dbReference type="AlphaFoldDB" id="A0A9N9RKN1"/>
<evidence type="ECO:0000256" key="1">
    <source>
        <dbReference type="ARBA" id="ARBA00004251"/>
    </source>
</evidence>
<keyword evidence="2" id="KW-0193">Cuticle</keyword>
<dbReference type="OrthoDB" id="6139674at2759"/>
<dbReference type="InterPro" id="IPR056953">
    <property type="entry name" value="CUT_N"/>
</dbReference>
<feature type="transmembrane region" description="Helical" evidence="8">
    <location>
        <begin position="410"/>
        <end position="434"/>
    </location>
</feature>
<comment type="subcellular location">
    <subcellularLocation>
        <location evidence="1">Cell membrane</location>
        <topology evidence="1">Single-pass type I membrane protein</topology>
    </subcellularLocation>
</comment>
<reference evidence="10" key="2">
    <citation type="submission" date="2022-10" db="EMBL/GenBank/DDBJ databases">
        <authorList>
            <consortium name="ENA_rothamsted_submissions"/>
            <consortium name="culmorum"/>
            <person name="King R."/>
        </authorList>
    </citation>
    <scope>NUCLEOTIDE SEQUENCE</scope>
</reference>
<keyword evidence="3" id="KW-1003">Cell membrane</keyword>
<evidence type="ECO:0000256" key="4">
    <source>
        <dbReference type="ARBA" id="ARBA00022692"/>
    </source>
</evidence>
<dbReference type="InterPro" id="IPR042235">
    <property type="entry name" value="ZP-C_dom"/>
</dbReference>
<keyword evidence="7 8" id="KW-0472">Membrane</keyword>